<dbReference type="OMA" id="MMRIYRV"/>
<dbReference type="OrthoDB" id="10261066at2759"/>
<evidence type="ECO:0000256" key="11">
    <source>
        <dbReference type="ARBA" id="ARBA00022842"/>
    </source>
</evidence>
<evidence type="ECO:0000256" key="15">
    <source>
        <dbReference type="ARBA" id="ARBA00048829"/>
    </source>
</evidence>
<evidence type="ECO:0000259" key="18">
    <source>
        <dbReference type="Pfam" id="PF02516"/>
    </source>
</evidence>
<evidence type="ECO:0000256" key="13">
    <source>
        <dbReference type="ARBA" id="ARBA00023136"/>
    </source>
</evidence>
<keyword evidence="7" id="KW-0328">Glycosyltransferase</keyword>
<feature type="compositionally biased region" description="Basic residues" evidence="16">
    <location>
        <begin position="607"/>
        <end position="618"/>
    </location>
</feature>
<protein>
    <recommendedName>
        <fullName evidence="6">dolichyl-diphosphooligosaccharide--protein glycotransferase</fullName>
        <ecNumber evidence="6">2.4.99.18</ecNumber>
    </recommendedName>
</protein>
<evidence type="ECO:0000256" key="7">
    <source>
        <dbReference type="ARBA" id="ARBA00022676"/>
    </source>
</evidence>
<comment type="pathway">
    <text evidence="4">Protein modification; protein glycosylation.</text>
</comment>
<keyword evidence="12 17" id="KW-1133">Transmembrane helix</keyword>
<dbReference type="Gene3D" id="3.40.50.12610">
    <property type="match status" value="1"/>
</dbReference>
<evidence type="ECO:0000259" key="19">
    <source>
        <dbReference type="Pfam" id="PF21436"/>
    </source>
</evidence>
<evidence type="ECO:0000256" key="4">
    <source>
        <dbReference type="ARBA" id="ARBA00004922"/>
    </source>
</evidence>
<evidence type="ECO:0000256" key="9">
    <source>
        <dbReference type="ARBA" id="ARBA00022692"/>
    </source>
</evidence>
<evidence type="ECO:0000256" key="10">
    <source>
        <dbReference type="ARBA" id="ARBA00022723"/>
    </source>
</evidence>
<dbReference type="InterPro" id="IPR036770">
    <property type="entry name" value="Ankyrin_rpt-contain_sf"/>
</dbReference>
<feature type="transmembrane region" description="Helical" evidence="17">
    <location>
        <begin position="513"/>
        <end position="540"/>
    </location>
</feature>
<comment type="catalytic activity">
    <reaction evidence="15">
        <text>a di-trans,poly-cis-dolichyl diphosphooligosaccharide + L-asparaginyl-[protein] = N(4)-(oligosaccharide-(1-&gt;4)-N-acetyl-beta-D-glucosaminyl-(1-&gt;4)-N-acetyl-beta-D-glucosaminyl)-L-asparaginyl-[protein] + a di-trans,poly-cis-dolichyl diphosphate + H(+)</text>
        <dbReference type="Rhea" id="RHEA:22980"/>
        <dbReference type="Rhea" id="RHEA-COMP:12804"/>
        <dbReference type="Rhea" id="RHEA-COMP:12805"/>
        <dbReference type="Rhea" id="RHEA-COMP:19506"/>
        <dbReference type="Rhea" id="RHEA-COMP:19509"/>
        <dbReference type="ChEBI" id="CHEBI:15378"/>
        <dbReference type="ChEBI" id="CHEBI:50347"/>
        <dbReference type="ChEBI" id="CHEBI:57497"/>
        <dbReference type="ChEBI" id="CHEBI:57570"/>
        <dbReference type="ChEBI" id="CHEBI:132529"/>
        <dbReference type="EC" id="2.4.99.18"/>
    </reaction>
</comment>
<dbReference type="GO" id="GO:0004579">
    <property type="term" value="F:dolichyl-diphosphooligosaccharide-protein glycotransferase activity"/>
    <property type="evidence" value="ECO:0007669"/>
    <property type="project" value="UniProtKB-EC"/>
</dbReference>
<reference evidence="20 21" key="1">
    <citation type="journal article" date="2012" name="Genome Biol.">
        <title>Genome and low-iron response of an oceanic diatom adapted to chronic iron limitation.</title>
        <authorList>
            <person name="Lommer M."/>
            <person name="Specht M."/>
            <person name="Roy A.S."/>
            <person name="Kraemer L."/>
            <person name="Andreson R."/>
            <person name="Gutowska M.A."/>
            <person name="Wolf J."/>
            <person name="Bergner S.V."/>
            <person name="Schilhabel M.B."/>
            <person name="Klostermeier U.C."/>
            <person name="Beiko R.G."/>
            <person name="Rosenstiel P."/>
            <person name="Hippler M."/>
            <person name="Laroche J."/>
        </authorList>
    </citation>
    <scope>NUCLEOTIDE SEQUENCE [LARGE SCALE GENOMIC DNA]</scope>
    <source>
        <strain evidence="20 21">CCMP1005</strain>
    </source>
</reference>
<dbReference type="InterPro" id="IPR048307">
    <property type="entry name" value="STT3_N"/>
</dbReference>
<dbReference type="Pfam" id="PF21436">
    <property type="entry name" value="STT3-PglB_core"/>
    <property type="match status" value="1"/>
</dbReference>
<keyword evidence="21" id="KW-1185">Reference proteome</keyword>
<feature type="compositionally biased region" description="Basic and acidic residues" evidence="16">
    <location>
        <begin position="596"/>
        <end position="606"/>
    </location>
</feature>
<dbReference type="SUPFAM" id="SSF48403">
    <property type="entry name" value="Ankyrin repeat"/>
    <property type="match status" value="1"/>
</dbReference>
<name>K0S9Q6_THAOC</name>
<evidence type="ECO:0000256" key="8">
    <source>
        <dbReference type="ARBA" id="ARBA00022679"/>
    </source>
</evidence>
<evidence type="ECO:0000256" key="17">
    <source>
        <dbReference type="SAM" id="Phobius"/>
    </source>
</evidence>
<keyword evidence="13 17" id="KW-0472">Membrane</keyword>
<keyword evidence="9 17" id="KW-0812">Transmembrane</keyword>
<dbReference type="PANTHER" id="PTHR13872:SF1">
    <property type="entry name" value="DOLICHYL-DIPHOSPHOOLIGOSACCHARIDE--PROTEIN GLYCOSYLTRANSFERASE SUBUNIT STT3B"/>
    <property type="match status" value="1"/>
</dbReference>
<keyword evidence="10" id="KW-0479">Metal-binding</keyword>
<dbReference type="InterPro" id="IPR003674">
    <property type="entry name" value="Oligo_trans_STT3"/>
</dbReference>
<feature type="domain" description="STT3/PglB/AglB core" evidence="19">
    <location>
        <begin position="720"/>
        <end position="774"/>
    </location>
</feature>
<dbReference type="GO" id="GO:0046872">
    <property type="term" value="F:metal ion binding"/>
    <property type="evidence" value="ECO:0007669"/>
    <property type="project" value="UniProtKB-KW"/>
</dbReference>
<dbReference type="FunFam" id="3.40.50.12610:FF:000003">
    <property type="entry name" value="Oligosaccharyl transferase-like protein"/>
    <property type="match status" value="1"/>
</dbReference>
<dbReference type="UniPathway" id="UPA00378"/>
<feature type="domain" description="Oligosaccharyl transferase STT3 N-terminal" evidence="18">
    <location>
        <begin position="253"/>
        <end position="551"/>
    </location>
</feature>
<proteinExistence type="inferred from homology"/>
<gene>
    <name evidence="20" type="ORF">THAOC_24768</name>
</gene>
<dbReference type="Proteomes" id="UP000266841">
    <property type="component" value="Unassembled WGS sequence"/>
</dbReference>
<dbReference type="GO" id="GO:0016020">
    <property type="term" value="C:membrane"/>
    <property type="evidence" value="ECO:0007669"/>
    <property type="project" value="InterPro"/>
</dbReference>
<dbReference type="EC" id="2.4.99.18" evidence="6"/>
<keyword evidence="11" id="KW-0460">Magnesium</keyword>
<comment type="caution">
    <text evidence="20">The sequence shown here is derived from an EMBL/GenBank/DDBJ whole genome shotgun (WGS) entry which is preliminary data.</text>
</comment>
<evidence type="ECO:0000256" key="16">
    <source>
        <dbReference type="SAM" id="MobiDB-lite"/>
    </source>
</evidence>
<evidence type="ECO:0000256" key="14">
    <source>
        <dbReference type="ARBA" id="ARBA00023211"/>
    </source>
</evidence>
<sequence>MLSTSTDTVSDRLSRVAYLLHEFESVAIGSHLLYLSTCNSSLAVIHEFDPWFNFRAAQYLHDNGWKAFVNWFDHKVWYPLGRPVGTTIYPGMQVIAVWLTKSWLPVWFGVKKYLGMSIPKNVLVKGAKRVSKSLSSPFMSMVASSMSKVGMKWVEMSLNDVCCLIPAWFGALTTVTTGLIALECSARFHCGVGSQFGTILDEFPLLGHYLRKVGDPIRYILKKYSGLDAGGVRVSSSSALQPASLLSMTATMFFMSTIPAHIMRSVGGGYDNESVAVFAMTLVFYLWTRSLRGDGKGADVDINPSEDNVGYRIRQKEDVGFSLSTRTITAAFWGALTGVAYFNMAAAWGGYTFVINLVGVHAAALVILGRHSSKLHAAYSAFYIVGTTLATRVPVVGLTPIKSLEQMGPMLVFFVLQLLEYCERVRTRDNLTRAQTLLLRIRLAALFGVVGTATVMSLYPSGHFGPISARVRGLFVPHTKTGNPLVDSVAEHQAAKEGTYEQYLGVVAKFAHIGLGMIALAFTNDASSFLVVYGLAAYYFSHKMVRLILLTAPIGSILVGMVIGRVLGFCVEGVCGFHLDIWEIFGTAIVDVHNEPKDEPPAEVKSKRAKSNGAKKTKEKSSEKEKGKPKNEQPKSSIVDNIAVNVLLRCAWAYLAYYLYTEAQPEMKGFGEFSDRMAVAMSHPTILFKGNTRSGGEVLVDDYREAYWWLRDNTPEDARIMAWWDYGYQITGIANRTTIADGNTWNHEHIALLGRALTSPLKEGHRIARHLADYVLLWTGGGGDDLAKSPHLARIANSVYRDMCPNDPTCSRFSMPGGRPSQMMRNSLLYRLHSHQLVEGVEADKNRFKEVYRTKYGKVRIYKILSVSKESKEWVKKNKMQNCDAGGWFCPGNYPPGLQKVLKEKKDFAQLEDFNRGASDEEYQKQYFENLNDPAKARRRAKKDTAKEVEPDRPDEREVKIEAKPGRPTKEEIRDINRKWVDNEITNALFDVVRSNDLNRLALIAEAQELLLHSRSKDGRGPMWWAHEFGRKDIIEALKDLGVSDKLMDGDGILPADLADDHDEF</sequence>
<dbReference type="InterPro" id="IPR048999">
    <property type="entry name" value="STT3-PglB_core"/>
</dbReference>
<accession>K0S9Q6</accession>
<comment type="similarity">
    <text evidence="5">Belongs to the STT3 family.</text>
</comment>
<evidence type="ECO:0000256" key="3">
    <source>
        <dbReference type="ARBA" id="ARBA00004127"/>
    </source>
</evidence>
<dbReference type="EMBL" id="AGNL01033900">
    <property type="protein sequence ID" value="EJK55497.1"/>
    <property type="molecule type" value="Genomic_DNA"/>
</dbReference>
<feature type="compositionally biased region" description="Basic and acidic residues" evidence="16">
    <location>
        <begin position="943"/>
        <end position="956"/>
    </location>
</feature>
<feature type="transmembrane region" description="Helical" evidence="17">
    <location>
        <begin position="547"/>
        <end position="567"/>
    </location>
</feature>
<evidence type="ECO:0000256" key="12">
    <source>
        <dbReference type="ARBA" id="ARBA00022989"/>
    </source>
</evidence>
<feature type="domain" description="Oligosaccharyl transferase STT3 N-terminal" evidence="18">
    <location>
        <begin position="41"/>
        <end position="105"/>
    </location>
</feature>
<keyword evidence="14" id="KW-0464">Manganese</keyword>
<evidence type="ECO:0000313" key="21">
    <source>
        <dbReference type="Proteomes" id="UP000266841"/>
    </source>
</evidence>
<dbReference type="AlphaFoldDB" id="K0S9Q6"/>
<comment type="subcellular location">
    <subcellularLocation>
        <location evidence="3">Endomembrane system</location>
        <topology evidence="3">Multi-pass membrane protein</topology>
    </subcellularLocation>
</comment>
<evidence type="ECO:0000256" key="1">
    <source>
        <dbReference type="ARBA" id="ARBA00001936"/>
    </source>
</evidence>
<evidence type="ECO:0000313" key="20">
    <source>
        <dbReference type="EMBL" id="EJK55497.1"/>
    </source>
</evidence>
<comment type="cofactor">
    <cofactor evidence="1">
        <name>Mn(2+)</name>
        <dbReference type="ChEBI" id="CHEBI:29035"/>
    </cofactor>
</comment>
<evidence type="ECO:0000256" key="5">
    <source>
        <dbReference type="ARBA" id="ARBA00010810"/>
    </source>
</evidence>
<comment type="cofactor">
    <cofactor evidence="2">
        <name>Mg(2+)</name>
        <dbReference type="ChEBI" id="CHEBI:18420"/>
    </cofactor>
</comment>
<organism evidence="20 21">
    <name type="scientific">Thalassiosira oceanica</name>
    <name type="common">Marine diatom</name>
    <dbReference type="NCBI Taxonomy" id="159749"/>
    <lineage>
        <taxon>Eukaryota</taxon>
        <taxon>Sar</taxon>
        <taxon>Stramenopiles</taxon>
        <taxon>Ochrophyta</taxon>
        <taxon>Bacillariophyta</taxon>
        <taxon>Coscinodiscophyceae</taxon>
        <taxon>Thalassiosirophycidae</taxon>
        <taxon>Thalassiosirales</taxon>
        <taxon>Thalassiosiraceae</taxon>
        <taxon>Thalassiosira</taxon>
    </lineage>
</organism>
<feature type="compositionally biased region" description="Basic and acidic residues" evidence="16">
    <location>
        <begin position="619"/>
        <end position="633"/>
    </location>
</feature>
<dbReference type="Pfam" id="PF02516">
    <property type="entry name" value="STT3"/>
    <property type="match status" value="2"/>
</dbReference>
<feature type="region of interest" description="Disordered" evidence="16">
    <location>
        <begin position="934"/>
        <end position="956"/>
    </location>
</feature>
<feature type="transmembrane region" description="Helical" evidence="17">
    <location>
        <begin position="437"/>
        <end position="459"/>
    </location>
</feature>
<evidence type="ECO:0000256" key="2">
    <source>
        <dbReference type="ARBA" id="ARBA00001946"/>
    </source>
</evidence>
<keyword evidence="8" id="KW-0808">Transferase</keyword>
<dbReference type="eggNOG" id="KOG2292">
    <property type="taxonomic scope" value="Eukaryota"/>
</dbReference>
<dbReference type="GO" id="GO:0012505">
    <property type="term" value="C:endomembrane system"/>
    <property type="evidence" value="ECO:0007669"/>
    <property type="project" value="UniProtKB-SubCell"/>
</dbReference>
<feature type="transmembrane region" description="Helical" evidence="17">
    <location>
        <begin position="323"/>
        <end position="342"/>
    </location>
</feature>
<dbReference type="PANTHER" id="PTHR13872">
    <property type="entry name" value="DOLICHYL-DIPHOSPHOOLIGOSACCHARIDE--PROTEIN GLYCOSYLTRANSFERASE SUBUNIT"/>
    <property type="match status" value="1"/>
</dbReference>
<evidence type="ECO:0000256" key="6">
    <source>
        <dbReference type="ARBA" id="ARBA00012605"/>
    </source>
</evidence>
<feature type="region of interest" description="Disordered" evidence="16">
    <location>
        <begin position="596"/>
        <end position="634"/>
    </location>
</feature>
<feature type="transmembrane region" description="Helical" evidence="17">
    <location>
        <begin position="348"/>
        <end position="369"/>
    </location>
</feature>